<dbReference type="Proteomes" id="UP000014200">
    <property type="component" value="Unassembled WGS sequence"/>
</dbReference>
<dbReference type="AlphaFoldDB" id="R9IHT9"/>
<evidence type="ECO:0000256" key="1">
    <source>
        <dbReference type="SAM" id="SignalP"/>
    </source>
</evidence>
<dbReference type="GeneID" id="82154787"/>
<accession>R9IHT9</accession>
<evidence type="ECO:0000313" key="3">
    <source>
        <dbReference type="Proteomes" id="UP000014200"/>
    </source>
</evidence>
<organism evidence="2 3">
    <name type="scientific">Phocaeicola sartorii</name>
    <dbReference type="NCBI Taxonomy" id="671267"/>
    <lineage>
        <taxon>Bacteria</taxon>
        <taxon>Pseudomonadati</taxon>
        <taxon>Bacteroidota</taxon>
        <taxon>Bacteroidia</taxon>
        <taxon>Bacteroidales</taxon>
        <taxon>Bacteroidaceae</taxon>
        <taxon>Phocaeicola</taxon>
    </lineage>
</organism>
<reference evidence="2 3" key="1">
    <citation type="submission" date="2013-04" db="EMBL/GenBank/DDBJ databases">
        <title>The Genome Sequence of Bacteroides massiliensis dnLKV3.</title>
        <authorList>
            <consortium name="The Broad Institute Genomics Platform"/>
            <consortium name="The Broad Institute Genome Sequencing Center for Infectious Disease"/>
            <person name="Earl A."/>
            <person name="Xavier R."/>
            <person name="Kuhn K."/>
            <person name="Stappenbeck T."/>
            <person name="Walker B."/>
            <person name="Young S."/>
            <person name="Zeng Q."/>
            <person name="Gargeya S."/>
            <person name="Fitzgerald M."/>
            <person name="Haas B."/>
            <person name="Abouelleil A."/>
            <person name="Allen A.W."/>
            <person name="Alvarado L."/>
            <person name="Arachchi H.M."/>
            <person name="Berlin A.M."/>
            <person name="Chapman S.B."/>
            <person name="Gainer-Dewar J."/>
            <person name="Goldberg J."/>
            <person name="Griggs A."/>
            <person name="Gujja S."/>
            <person name="Hansen M."/>
            <person name="Howarth C."/>
            <person name="Imamovic A."/>
            <person name="Ireland A."/>
            <person name="Larimer J."/>
            <person name="McCowan C."/>
            <person name="Murphy C."/>
            <person name="Pearson M."/>
            <person name="Poon T.W."/>
            <person name="Priest M."/>
            <person name="Roberts A."/>
            <person name="Saif S."/>
            <person name="Shea T."/>
            <person name="Sisk P."/>
            <person name="Sykes S."/>
            <person name="Wortman J."/>
            <person name="Nusbaum C."/>
            <person name="Birren B."/>
        </authorList>
    </citation>
    <scope>NUCLEOTIDE SEQUENCE [LARGE SCALE GENOMIC DNA]</scope>
    <source>
        <strain evidence="3">dnLKV3</strain>
    </source>
</reference>
<dbReference type="EMBL" id="ASSP01000009">
    <property type="protein sequence ID" value="EOS13596.1"/>
    <property type="molecule type" value="Genomic_DNA"/>
</dbReference>
<gene>
    <name evidence="2" type="ORF">C802_01436</name>
</gene>
<dbReference type="STRING" id="1235788.C802_01436"/>
<dbReference type="Pfam" id="PF13149">
    <property type="entry name" value="Mfa_like_1"/>
    <property type="match status" value="1"/>
</dbReference>
<dbReference type="CDD" id="cd13120">
    <property type="entry name" value="BF2867_like_N"/>
    <property type="match status" value="1"/>
</dbReference>
<feature type="chain" id="PRO_5004483645" description="Fimbrillin family protein" evidence="1">
    <location>
        <begin position="29"/>
        <end position="521"/>
    </location>
</feature>
<dbReference type="RefSeq" id="WP_016275848.1">
    <property type="nucleotide sequence ID" value="NZ_CANPVL010000002.1"/>
</dbReference>
<evidence type="ECO:0008006" key="4">
    <source>
        <dbReference type="Google" id="ProtNLM"/>
    </source>
</evidence>
<dbReference type="HOGENOM" id="CLU_522404_0_0_10"/>
<dbReference type="PATRIC" id="fig|1235788.3.peg.1470"/>
<comment type="caution">
    <text evidence="2">The sequence shown here is derived from an EMBL/GenBank/DDBJ whole genome shotgun (WGS) entry which is preliminary data.</text>
</comment>
<protein>
    <recommendedName>
        <fullName evidence="4">Fimbrillin family protein</fullName>
    </recommendedName>
</protein>
<feature type="signal peptide" evidence="1">
    <location>
        <begin position="1"/>
        <end position="28"/>
    </location>
</feature>
<dbReference type="CDD" id="cd13121">
    <property type="entry name" value="BF2867_like_C"/>
    <property type="match status" value="1"/>
</dbReference>
<keyword evidence="1" id="KW-0732">Signal</keyword>
<proteinExistence type="predicted"/>
<keyword evidence="3" id="KW-1185">Reference proteome</keyword>
<name>R9IHT9_9BACT</name>
<dbReference type="Gene3D" id="2.60.40.2630">
    <property type="match status" value="1"/>
</dbReference>
<dbReference type="InterPro" id="IPR042278">
    <property type="entry name" value="Mfa-like_1_N"/>
</dbReference>
<dbReference type="Gene3D" id="2.60.40.2620">
    <property type="entry name" value="Fimbrillin-like"/>
    <property type="match status" value="1"/>
</dbReference>
<evidence type="ECO:0000313" key="2">
    <source>
        <dbReference type="EMBL" id="EOS13596.1"/>
    </source>
</evidence>
<dbReference type="OrthoDB" id="1035561at2"/>
<dbReference type="InterPro" id="IPR025049">
    <property type="entry name" value="Mfa-like_1"/>
</dbReference>
<sequence length="521" mass="56807">MMNQSNPFRHLAVAVFACLMAASCSDVTDDSTALPDGKYPMTFTASVDGLTTTRATTDNNSRWTGGEQVNIQVNNTSKTYTATSDGALTLTDGFYWQDKNSINVKAWYPVNFNLANITRQNDGNNYAQLDFLYAPQSSVPFNTTASLNFEHRMTKVTATLKAGSGLTDSDLQNAEVKFYGYTTATVDCAAGTITSPSTNAWITAYPSGSSYSALLVPQSPFTAGEKFISVTISGNTYYYTPSVGDADTEAGKAYNYTITVHKSGMIVSADGWESMGDVTGTNDTEPYIITVTGEGISDISISNTTDVPNGKFSYPLDATDNPVLTFKVNEGKGVTAVELVGWCKYNQTFDVTQRQFTFTLSDISTSVDIHLVTKDTESPQVGYLVYEDKTISQNFINPPAGIVYKIENKKVYVVALESGGYINRNADYWGAVSNHKPAIQGCSWGVSEQSLRDIFAVQEANGDSSWPSHWKRLYGQHWYGDDGISWGWSIGNATGERGHFNKDYPDYGGANTRAFCTITMP</sequence>